<evidence type="ECO:0000313" key="1">
    <source>
        <dbReference type="EMBL" id="EON79218.1"/>
    </source>
</evidence>
<accession>R7ZYU6</accession>
<reference evidence="1 2" key="1">
    <citation type="submission" date="2013-02" db="EMBL/GenBank/DDBJ databases">
        <title>A novel strain isolated from Lonar lake, Maharashtra, India.</title>
        <authorList>
            <person name="Singh A."/>
        </authorList>
    </citation>
    <scope>NUCLEOTIDE SEQUENCE [LARGE SCALE GENOMIC DNA]</scope>
    <source>
        <strain evidence="1 2">AK24</strain>
    </source>
</reference>
<protein>
    <submittedName>
        <fullName evidence="1">Uncharacterized protein</fullName>
    </submittedName>
</protein>
<name>R7ZYU6_9BACT</name>
<dbReference type="SUPFAM" id="SSF48230">
    <property type="entry name" value="Chondroitin AC/alginate lyase"/>
    <property type="match status" value="1"/>
</dbReference>
<dbReference type="STRING" id="1232681.ADIS_0327"/>
<comment type="caution">
    <text evidence="1">The sequence shown here is derived from an EMBL/GenBank/DDBJ whole genome shotgun (WGS) entry which is preliminary data.</text>
</comment>
<proteinExistence type="predicted"/>
<dbReference type="Proteomes" id="UP000013909">
    <property type="component" value="Unassembled WGS sequence"/>
</dbReference>
<gene>
    <name evidence="1" type="ORF">ADIS_0327</name>
</gene>
<dbReference type="InterPro" id="IPR008929">
    <property type="entry name" value="Chondroitin_lyas"/>
</dbReference>
<dbReference type="AlphaFoldDB" id="R7ZYU6"/>
<dbReference type="PATRIC" id="fig|1288963.3.peg.328"/>
<keyword evidence="2" id="KW-1185">Reference proteome</keyword>
<organism evidence="1 2">
    <name type="scientific">Lunatimonas lonarensis</name>
    <dbReference type="NCBI Taxonomy" id="1232681"/>
    <lineage>
        <taxon>Bacteria</taxon>
        <taxon>Pseudomonadati</taxon>
        <taxon>Bacteroidota</taxon>
        <taxon>Cytophagia</taxon>
        <taxon>Cytophagales</taxon>
        <taxon>Cyclobacteriaceae</taxon>
    </lineage>
</organism>
<evidence type="ECO:0000313" key="2">
    <source>
        <dbReference type="Proteomes" id="UP000013909"/>
    </source>
</evidence>
<dbReference type="EMBL" id="AQHR01000011">
    <property type="protein sequence ID" value="EON79218.1"/>
    <property type="molecule type" value="Genomic_DNA"/>
</dbReference>
<sequence length="606" mass="67827">MLWAFLLVDGLLFLENLGNSLPRGLSIEAKTKPMNRRAFLINNTKVAVMAPFMPAWFGNGSPEGQLDYPNMPEWIVQLVRQNDQSLKSILERTESDPTSPKFGSVVDGVGMVNAHSVTSLIKTALNALISEPSAYFGDQHLIEVVGAAVGVLLELQHADGTIDLVTTNFHSTPDTGFIVKWMAPGYRLLKESQIPNKEQITKPLWTFLERAGEALKVGGIHTPNHRWVVCSALAELYMISPDQGYRTRAEEWLAERIDLDSDGQYNERSSYIYSSLSNRVLISTARGFDRPELLEYVRKNLEMTFYYIHPNGEIVTEASGRQDNSIIGFLENYYYPYRYLAIKDQNPQFAAACRLIEQTAFSKVTGFLHYFLEDPSLWQELPGPAPLPVSYSKLFPHSRLGRVRRGNYDASILGGSASFFNFHKKEAVLQGIRFASAFFGKGQFISESIDYIDGKFILSSKLKGPYYQPLPVEHLPDDGDWEKMPRALRPQSEVQQYEAEVVVSEVEGGFALDVSIGGTDHVPFALEFIFRPGGTFSGVEAHDSLPDVYFLKSGMGEYKAGADTIVFGPGHHTHQWVDIRGGLPRTGSPTVYLTGTTPFRERLLIR</sequence>